<dbReference type="CDD" id="cd10912">
    <property type="entry name" value="PIN_YacP-like"/>
    <property type="match status" value="1"/>
</dbReference>
<accession>A0ABS4S971</accession>
<evidence type="ECO:0000313" key="2">
    <source>
        <dbReference type="Proteomes" id="UP001519294"/>
    </source>
</evidence>
<reference evidence="1 2" key="1">
    <citation type="submission" date="2021-03" db="EMBL/GenBank/DDBJ databases">
        <title>Genomic Encyclopedia of Type Strains, Phase IV (KMG-IV): sequencing the most valuable type-strain genomes for metagenomic binning, comparative biology and taxonomic classification.</title>
        <authorList>
            <person name="Goeker M."/>
        </authorList>
    </citation>
    <scope>NUCLEOTIDE SEQUENCE [LARGE SCALE GENOMIC DNA]</scope>
    <source>
        <strain evidence="1 2">DSM 25790</strain>
    </source>
</reference>
<dbReference type="InterPro" id="IPR010298">
    <property type="entry name" value="YacP-like"/>
</dbReference>
<evidence type="ECO:0000313" key="1">
    <source>
        <dbReference type="EMBL" id="MBP2258056.1"/>
    </source>
</evidence>
<organism evidence="1 2">
    <name type="scientific">Virgibacillus alimentarius</name>
    <dbReference type="NCBI Taxonomy" id="698769"/>
    <lineage>
        <taxon>Bacteria</taxon>
        <taxon>Bacillati</taxon>
        <taxon>Bacillota</taxon>
        <taxon>Bacilli</taxon>
        <taxon>Bacillales</taxon>
        <taxon>Bacillaceae</taxon>
        <taxon>Virgibacillus</taxon>
    </lineage>
</organism>
<gene>
    <name evidence="1" type="ORF">J2Z81_002026</name>
</gene>
<dbReference type="Pfam" id="PF05991">
    <property type="entry name" value="NYN_YacP"/>
    <property type="match status" value="1"/>
</dbReference>
<dbReference type="EMBL" id="JAGIKX010000018">
    <property type="protein sequence ID" value="MBP2258056.1"/>
    <property type="molecule type" value="Genomic_DNA"/>
</dbReference>
<name>A0ABS4S971_9BACI</name>
<keyword evidence="2" id="KW-1185">Reference proteome</keyword>
<dbReference type="PANTHER" id="PTHR34547">
    <property type="entry name" value="YACP-LIKE NYN DOMAIN PROTEIN"/>
    <property type="match status" value="1"/>
</dbReference>
<dbReference type="Proteomes" id="UP001519294">
    <property type="component" value="Unassembled WGS sequence"/>
</dbReference>
<comment type="caution">
    <text evidence="1">The sequence shown here is derived from an EMBL/GenBank/DDBJ whole genome shotgun (WGS) entry which is preliminary data.</text>
</comment>
<proteinExistence type="predicted"/>
<sequence length="171" mass="19997">MIMDVLVVDGYNIIGAWDELKKIKENDMGQARDRLIDLMAEYKAYSGLRVIVVYDAYYVPGMSSKYNTHKVEVIYTKEKETADECIERLVKTLMNVKNKVYVATSDYAEQRTIFGQGALRKSARELSIELKSIDKEIKEKIEQHKTMQPQSKIHLDQDVMEKFEKWRRGHI</sequence>
<dbReference type="PANTHER" id="PTHR34547:SF1">
    <property type="entry name" value="YACP-LIKE NYN DOMAIN PROTEIN"/>
    <property type="match status" value="1"/>
</dbReference>
<protein>
    <submittedName>
        <fullName evidence="1">RNA-binding protein with PIN domain</fullName>
    </submittedName>
</protein>